<dbReference type="PANTHER" id="PTHR15020:SF50">
    <property type="entry name" value="UPF0659 PROTEIN YMR090W"/>
    <property type="match status" value="1"/>
</dbReference>
<dbReference type="Proteomes" id="UP000260640">
    <property type="component" value="Unassembled WGS sequence"/>
</dbReference>
<gene>
    <name evidence="4" type="ORF">DW105_20420</name>
    <name evidence="3" type="ORF">DXD46_19415</name>
    <name evidence="2" type="ORF">HKQ55_14960</name>
</gene>
<reference evidence="5 6" key="1">
    <citation type="submission" date="2018-08" db="EMBL/GenBank/DDBJ databases">
        <title>A genome reference for cultivated species of the human gut microbiota.</title>
        <authorList>
            <person name="Zou Y."/>
            <person name="Xue W."/>
            <person name="Luo G."/>
        </authorList>
    </citation>
    <scope>NUCLEOTIDE SEQUENCE [LARGE SCALE GENOMIC DNA]</scope>
    <source>
        <strain evidence="4 6">AM09-18</strain>
        <strain evidence="3 5">TM05-16</strain>
    </source>
</reference>
<evidence type="ECO:0000313" key="3">
    <source>
        <dbReference type="EMBL" id="RGJ78330.1"/>
    </source>
</evidence>
<evidence type="ECO:0000313" key="5">
    <source>
        <dbReference type="Proteomes" id="UP000260640"/>
    </source>
</evidence>
<proteinExistence type="predicted"/>
<dbReference type="SUPFAM" id="SSF51735">
    <property type="entry name" value="NAD(P)-binding Rossmann-fold domains"/>
    <property type="match status" value="1"/>
</dbReference>
<dbReference type="PANTHER" id="PTHR15020">
    <property type="entry name" value="FLAVIN REDUCTASE-RELATED"/>
    <property type="match status" value="1"/>
</dbReference>
<dbReference type="Gene3D" id="3.40.50.720">
    <property type="entry name" value="NAD(P)-binding Rossmann-like Domain"/>
    <property type="match status" value="1"/>
</dbReference>
<dbReference type="Pfam" id="PF13460">
    <property type="entry name" value="NAD_binding_10"/>
    <property type="match status" value="1"/>
</dbReference>
<dbReference type="AlphaFoldDB" id="A0A3E4JFT4"/>
<accession>A0A3E4JFT4</accession>
<dbReference type="RefSeq" id="WP_117700297.1">
    <property type="nucleotide sequence ID" value="NZ_CP181425.1"/>
</dbReference>
<reference evidence="2 7" key="2">
    <citation type="submission" date="2020-04" db="EMBL/GenBank/DDBJ databases">
        <title>A novel gut-associated lysogenic phage, Bacteroides phage BV01, alters the host transcriptome and bile acid metabolism in Bacteroides vulgatus.</title>
        <authorList>
            <person name="Campbell D.E."/>
            <person name="Ly L."/>
            <person name="Ridlon J.M."/>
            <person name="Hsiao A."/>
            <person name="Degnan P.H."/>
        </authorList>
    </citation>
    <scope>NUCLEOTIDE SEQUENCE [LARGE SCALE GENOMIC DNA]</scope>
    <source>
        <strain evidence="2 7">VPI-BV8526</strain>
    </source>
</reference>
<organism evidence="3 5">
    <name type="scientific">Phocaeicola vulgatus</name>
    <name type="common">Bacteroides vulgatus</name>
    <dbReference type="NCBI Taxonomy" id="821"/>
    <lineage>
        <taxon>Bacteria</taxon>
        <taxon>Pseudomonadati</taxon>
        <taxon>Bacteroidota</taxon>
        <taxon>Bacteroidia</taxon>
        <taxon>Bacteroidales</taxon>
        <taxon>Bacteroidaceae</taxon>
        <taxon>Phocaeicola</taxon>
    </lineage>
</organism>
<evidence type="ECO:0000313" key="4">
    <source>
        <dbReference type="EMBL" id="RHJ70015.1"/>
    </source>
</evidence>
<dbReference type="EMBL" id="QRMN01000078">
    <property type="protein sequence ID" value="RHJ70015.1"/>
    <property type="molecule type" value="Genomic_DNA"/>
</dbReference>
<evidence type="ECO:0000313" key="2">
    <source>
        <dbReference type="EMBL" id="NMW41394.1"/>
    </source>
</evidence>
<name>A0A3E4JFT4_PHOVU</name>
<dbReference type="InterPro" id="IPR016040">
    <property type="entry name" value="NAD(P)-bd_dom"/>
</dbReference>
<sequence>MKRILILGASGTFGKALVEKLNNDEEFHLTLASRHASACYHESERCHVVDCDAMKADDLPQAMAGCHVVYCAISGDDLPVIAEKMVSAMKKAGLRRIIFMGAVGIYDEIPADMDDEDNVRNNPDQIPNRKAADIVENSGLDYTILRPGYLRDGDKDDFTLTFKGEQAKGYVSTIPSVVGLAVRLIHDDTLYVRQSVSITRDMSDTGKL</sequence>
<evidence type="ECO:0000313" key="6">
    <source>
        <dbReference type="Proteomes" id="UP000283958"/>
    </source>
</evidence>
<protein>
    <submittedName>
        <fullName evidence="2">NAD(P)H-binding protein</fullName>
    </submittedName>
    <submittedName>
        <fullName evidence="3">NAD-dependent epimerase/dehydratase family protein</fullName>
    </submittedName>
</protein>
<dbReference type="Proteomes" id="UP000283958">
    <property type="component" value="Unassembled WGS sequence"/>
</dbReference>
<evidence type="ECO:0000313" key="7">
    <source>
        <dbReference type="Proteomes" id="UP000583639"/>
    </source>
</evidence>
<dbReference type="InterPro" id="IPR036291">
    <property type="entry name" value="NAD(P)-bd_dom_sf"/>
</dbReference>
<comment type="caution">
    <text evidence="3">The sequence shown here is derived from an EMBL/GenBank/DDBJ whole genome shotgun (WGS) entry which is preliminary data.</text>
</comment>
<dbReference type="EMBL" id="JABDSI010000128">
    <property type="protein sequence ID" value="NMW41394.1"/>
    <property type="molecule type" value="Genomic_DNA"/>
</dbReference>
<dbReference type="EMBL" id="QSPP01000094">
    <property type="protein sequence ID" value="RGJ78330.1"/>
    <property type="molecule type" value="Genomic_DNA"/>
</dbReference>
<feature type="domain" description="NAD(P)-binding" evidence="1">
    <location>
        <begin position="8"/>
        <end position="187"/>
    </location>
</feature>
<evidence type="ECO:0000259" key="1">
    <source>
        <dbReference type="Pfam" id="PF13460"/>
    </source>
</evidence>
<dbReference type="Proteomes" id="UP000583639">
    <property type="component" value="Unassembled WGS sequence"/>
</dbReference>